<dbReference type="InterPro" id="IPR029066">
    <property type="entry name" value="PLP-binding_barrel"/>
</dbReference>
<dbReference type="EMBL" id="EQ973772">
    <property type="protein sequence ID" value="EEF52793.1"/>
    <property type="molecule type" value="Genomic_DNA"/>
</dbReference>
<evidence type="ECO:0000313" key="7">
    <source>
        <dbReference type="Proteomes" id="UP000008311"/>
    </source>
</evidence>
<evidence type="ECO:0000256" key="4">
    <source>
        <dbReference type="ARBA" id="ARBA00023239"/>
    </source>
</evidence>
<dbReference type="InterPro" id="IPR022644">
    <property type="entry name" value="De-COase2_N"/>
</dbReference>
<reference evidence="7" key="1">
    <citation type="journal article" date="2010" name="Nat. Biotechnol.">
        <title>Draft genome sequence of the oilseed species Ricinus communis.</title>
        <authorList>
            <person name="Chan A.P."/>
            <person name="Crabtree J."/>
            <person name="Zhao Q."/>
            <person name="Lorenzi H."/>
            <person name="Orvis J."/>
            <person name="Puiu D."/>
            <person name="Melake-Berhan A."/>
            <person name="Jones K.M."/>
            <person name="Redman J."/>
            <person name="Chen G."/>
            <person name="Cahoon E.B."/>
            <person name="Gedil M."/>
            <person name="Stanke M."/>
            <person name="Haas B.J."/>
            <person name="Wortman J.R."/>
            <person name="Fraser-Liggett C.M."/>
            <person name="Ravel J."/>
            <person name="Rabinowicz P.D."/>
        </authorList>
    </citation>
    <scope>NUCLEOTIDE SEQUENCE [LARGE SCALE GENOMIC DNA]</scope>
    <source>
        <strain evidence="7">cv. Hale</strain>
    </source>
</reference>
<dbReference type="PANTHER" id="PTHR11482">
    <property type="entry name" value="ARGININE/DIAMINOPIMELATE/ORNITHINE DECARBOXYLASE"/>
    <property type="match status" value="1"/>
</dbReference>
<dbReference type="GO" id="GO:0006596">
    <property type="term" value="P:polyamine biosynthetic process"/>
    <property type="evidence" value="ECO:0007669"/>
    <property type="project" value="InterPro"/>
</dbReference>
<dbReference type="Pfam" id="PF02784">
    <property type="entry name" value="Orn_Arg_deC_N"/>
    <property type="match status" value="1"/>
</dbReference>
<feature type="domain" description="Orn/DAP/Arg decarboxylase 2 N-terminal" evidence="5">
    <location>
        <begin position="15"/>
        <end position="92"/>
    </location>
</feature>
<dbReference type="SUPFAM" id="SSF51419">
    <property type="entry name" value="PLP-binding barrel"/>
    <property type="match status" value="1"/>
</dbReference>
<dbReference type="eggNOG" id="KOG0622">
    <property type="taxonomic scope" value="Eukaryota"/>
</dbReference>
<comment type="cofactor">
    <cofactor evidence="1">
        <name>pyridoxal 5'-phosphate</name>
        <dbReference type="ChEBI" id="CHEBI:597326"/>
    </cofactor>
</comment>
<name>B9R8G3_RICCO</name>
<keyword evidence="7" id="KW-1185">Reference proteome</keyword>
<accession>B9R8G3</accession>
<evidence type="ECO:0000256" key="3">
    <source>
        <dbReference type="ARBA" id="ARBA00022898"/>
    </source>
</evidence>
<keyword evidence="4 6" id="KW-0456">Lyase</keyword>
<organism evidence="6 7">
    <name type="scientific">Ricinus communis</name>
    <name type="common">Castor bean</name>
    <dbReference type="NCBI Taxonomy" id="3988"/>
    <lineage>
        <taxon>Eukaryota</taxon>
        <taxon>Viridiplantae</taxon>
        <taxon>Streptophyta</taxon>
        <taxon>Embryophyta</taxon>
        <taxon>Tracheophyta</taxon>
        <taxon>Spermatophyta</taxon>
        <taxon>Magnoliopsida</taxon>
        <taxon>eudicotyledons</taxon>
        <taxon>Gunneridae</taxon>
        <taxon>Pentapetalae</taxon>
        <taxon>rosids</taxon>
        <taxon>fabids</taxon>
        <taxon>Malpighiales</taxon>
        <taxon>Euphorbiaceae</taxon>
        <taxon>Acalyphoideae</taxon>
        <taxon>Acalypheae</taxon>
        <taxon>Ricinus</taxon>
    </lineage>
</organism>
<comment type="similarity">
    <text evidence="2">Belongs to the Orn/Lys/Arg decarboxylase class-II family.</text>
</comment>
<dbReference type="Proteomes" id="UP000008311">
    <property type="component" value="Unassembled WGS sequence"/>
</dbReference>
<dbReference type="Gene3D" id="3.20.20.10">
    <property type="entry name" value="Alanine racemase"/>
    <property type="match status" value="1"/>
</dbReference>
<keyword evidence="3" id="KW-0663">Pyridoxal phosphate</keyword>
<dbReference type="EC" id="4.1.1.17" evidence="6"/>
<gene>
    <name evidence="6" type="ORF">RCOM_1599610</name>
</gene>
<evidence type="ECO:0000313" key="6">
    <source>
        <dbReference type="EMBL" id="EEF52793.1"/>
    </source>
</evidence>
<evidence type="ECO:0000256" key="1">
    <source>
        <dbReference type="ARBA" id="ARBA00001933"/>
    </source>
</evidence>
<sequence length="121" mass="12799">MAPALCFINPDQSSGDDGARCPLGLKYGALPEEVVPLLQAAQAAGLKVVGVSFHIGSAATHSRAYRGDIAAAKNVFETAARLGMPKMNVLNVVDSPLAHHSMKRLQLLKPLSNLISQVKRV</sequence>
<proteinExistence type="inferred from homology"/>
<dbReference type="GO" id="GO:0004586">
    <property type="term" value="F:ornithine decarboxylase activity"/>
    <property type="evidence" value="ECO:0007669"/>
    <property type="project" value="UniProtKB-EC"/>
</dbReference>
<dbReference type="InterPro" id="IPR002433">
    <property type="entry name" value="Orn_de-COase"/>
</dbReference>
<dbReference type="AlphaFoldDB" id="B9R8G3"/>
<dbReference type="PANTHER" id="PTHR11482:SF6">
    <property type="entry name" value="ORNITHINE DECARBOXYLASE 1-RELATED"/>
    <property type="match status" value="1"/>
</dbReference>
<protein>
    <submittedName>
        <fullName evidence="6">Arginine/diaminopimelate/ornithine decarboxylase, putative</fullName>
        <ecNumber evidence="6">4.1.1.17</ecNumber>
    </submittedName>
</protein>
<evidence type="ECO:0000259" key="5">
    <source>
        <dbReference type="Pfam" id="PF02784"/>
    </source>
</evidence>
<dbReference type="InParanoid" id="B9R8G3"/>
<evidence type="ECO:0000256" key="2">
    <source>
        <dbReference type="ARBA" id="ARBA00008872"/>
    </source>
</evidence>
<dbReference type="STRING" id="3988.B9R8G3"/>